<dbReference type="RefSeq" id="WP_144409770.1">
    <property type="nucleotide sequence ID" value="NZ_CP010536.1"/>
</dbReference>
<protein>
    <submittedName>
        <fullName evidence="1">Phage protein</fullName>
    </submittedName>
</protein>
<evidence type="ECO:0000313" key="2">
    <source>
        <dbReference type="Proteomes" id="UP000031843"/>
    </source>
</evidence>
<dbReference type="KEGG" id="cbw:RR42_m1458"/>
<name>A0A0C4Y9D5_9BURK</name>
<reference evidence="1 2" key="1">
    <citation type="journal article" date="2015" name="Genome Announc.">
        <title>Complete Genome Sequence of Cupriavidus basilensis 4G11, Isolated from the Oak Ridge Field Research Center Site.</title>
        <authorList>
            <person name="Ray J."/>
            <person name="Waters R.J."/>
            <person name="Skerker J.M."/>
            <person name="Kuehl J.V."/>
            <person name="Price M.N."/>
            <person name="Huang J."/>
            <person name="Chakraborty R."/>
            <person name="Arkin A.P."/>
            <person name="Deutschbauer A."/>
        </authorList>
    </citation>
    <scope>NUCLEOTIDE SEQUENCE [LARGE SCALE GENOMIC DNA]</scope>
    <source>
        <strain evidence="1">4G11</strain>
    </source>
</reference>
<dbReference type="Proteomes" id="UP000031843">
    <property type="component" value="Chromosome main"/>
</dbReference>
<evidence type="ECO:0000313" key="1">
    <source>
        <dbReference type="EMBL" id="AJG18859.1"/>
    </source>
</evidence>
<proteinExistence type="predicted"/>
<dbReference type="AlphaFoldDB" id="A0A0C4Y9D5"/>
<organism evidence="1 2">
    <name type="scientific">Cupriavidus basilensis</name>
    <dbReference type="NCBI Taxonomy" id="68895"/>
    <lineage>
        <taxon>Bacteria</taxon>
        <taxon>Pseudomonadati</taxon>
        <taxon>Pseudomonadota</taxon>
        <taxon>Betaproteobacteria</taxon>
        <taxon>Burkholderiales</taxon>
        <taxon>Burkholderiaceae</taxon>
        <taxon>Cupriavidus</taxon>
    </lineage>
</organism>
<dbReference type="EMBL" id="CP010536">
    <property type="protein sequence ID" value="AJG18859.1"/>
    <property type="molecule type" value="Genomic_DNA"/>
</dbReference>
<gene>
    <name evidence="1" type="ORF">RR42_m1458</name>
</gene>
<dbReference type="OrthoDB" id="9019285at2"/>
<keyword evidence="2" id="KW-1185">Reference proteome</keyword>
<accession>A0A0C4Y9D5</accession>
<sequence length="561" mass="60354">MTRPQGPVISGAQRESVCSAVSEALGEAYDCLRVWSVWGCGTMCSDDFRLVAEDETRVAEIADAAITALHAAPAAPPEGCVYVSQELLADYNAMKRAQSTSDTTARERMAREMPWLKNYHQMPRGGANSAALCAAAPACQKCDGTGDVHRADGEWLGRCSCAAPPAPVGGADFSAFAKQQGYDLTTCAYHGSITTADGVGPATYWNDDTEHAWRGWANKPSAPVLSEDGSEPVAWLSPEVAGACFYVTDRALAEHYGYTRAVYDDAPAPSASPAALTVPDGFALVPLRMTPEMLEIVSDEEGWEWADLLNVAGAITEDQHSALLDASPAAPQPSAKALTDAIRTAGTKLANAAFNLAQRAGDTLSDEWAQSLNDLRREWDAAILPAEAPAGAQHPDDTAVDRFAAAMKAKMAASRAKGRGGWDDRHACTNEYLARLLVDHVQKGDPVDVANFAMMIQQRDAVGIEFGYIAGPRQGSSHLTWAFNEHIRALLAAEPPCEDKRNAERYRWLRDKWGYLEDEYDGDGPLMTRIWKAEPSHGWDVDPSSLDAAIDSAIAKGEGHD</sequence>
<dbReference type="STRING" id="68895.RR42_m1458"/>